<evidence type="ECO:0000313" key="3">
    <source>
        <dbReference type="Proteomes" id="UP000011115"/>
    </source>
</evidence>
<proteinExistence type="predicted"/>
<dbReference type="HOGENOM" id="CLU_000288_21_3_1"/>
<dbReference type="InterPro" id="IPR021820">
    <property type="entry name" value="S-locus_recpt_kinase_C"/>
</dbReference>
<dbReference type="PANTHER" id="PTHR27006:SF619">
    <property type="entry name" value="CYSTEINE-RICH RECEPTOR-LIKE PROTEIN KINASE 15"/>
    <property type="match status" value="1"/>
</dbReference>
<dbReference type="PANTHER" id="PTHR27006">
    <property type="entry name" value="PROMASTIGOTE SURFACE ANTIGEN PROTEIN PSA"/>
    <property type="match status" value="1"/>
</dbReference>
<dbReference type="Proteomes" id="UP000011115">
    <property type="component" value="Unassembled WGS sequence"/>
</dbReference>
<reference evidence="2" key="2">
    <citation type="submission" date="2015-06" db="UniProtKB">
        <authorList>
            <consortium name="EnsemblPlants"/>
        </authorList>
    </citation>
    <scope>IDENTIFICATION</scope>
    <source>
        <strain evidence="2">DM1-3 516 R44</strain>
    </source>
</reference>
<dbReference type="Pfam" id="PF11883">
    <property type="entry name" value="DUF3403"/>
    <property type="match status" value="1"/>
</dbReference>
<protein>
    <submittedName>
        <fullName evidence="2">S-locus-specific glycoprotein S6</fullName>
    </submittedName>
</protein>
<keyword evidence="3" id="KW-1185">Reference proteome</keyword>
<evidence type="ECO:0000259" key="1">
    <source>
        <dbReference type="Pfam" id="PF11883"/>
    </source>
</evidence>
<dbReference type="Gramene" id="PGSC0003DMT400036050">
    <property type="protein sequence ID" value="PGSC0003DMT400036050"/>
    <property type="gene ID" value="PGSC0003DMG400013886"/>
</dbReference>
<reference evidence="3" key="1">
    <citation type="journal article" date="2011" name="Nature">
        <title>Genome sequence and analysis of the tuber crop potato.</title>
        <authorList>
            <consortium name="The Potato Genome Sequencing Consortium"/>
        </authorList>
    </citation>
    <scope>NUCLEOTIDE SEQUENCE [LARGE SCALE GENOMIC DNA]</scope>
    <source>
        <strain evidence="3">cv. DM1-3 516 R44</strain>
    </source>
</reference>
<dbReference type="GO" id="GO:0004674">
    <property type="term" value="F:protein serine/threonine kinase activity"/>
    <property type="evidence" value="ECO:0007669"/>
    <property type="project" value="InterPro"/>
</dbReference>
<dbReference type="InterPro" id="IPR011009">
    <property type="entry name" value="Kinase-like_dom_sf"/>
</dbReference>
<name>M1B368_SOLTU</name>
<dbReference type="ExpressionAtlas" id="M1B368">
    <property type="expression patterns" value="baseline"/>
</dbReference>
<dbReference type="Gene3D" id="1.10.510.10">
    <property type="entry name" value="Transferase(Phosphotransferase) domain 1"/>
    <property type="match status" value="1"/>
</dbReference>
<accession>M1B368</accession>
<feature type="domain" description="S-locus receptor kinase C-terminal" evidence="1">
    <location>
        <begin position="83"/>
        <end position="128"/>
    </location>
</feature>
<organism evidence="2 3">
    <name type="scientific">Solanum tuberosum</name>
    <name type="common">Potato</name>
    <dbReference type="NCBI Taxonomy" id="4113"/>
    <lineage>
        <taxon>Eukaryota</taxon>
        <taxon>Viridiplantae</taxon>
        <taxon>Streptophyta</taxon>
        <taxon>Embryophyta</taxon>
        <taxon>Tracheophyta</taxon>
        <taxon>Spermatophyta</taxon>
        <taxon>Magnoliopsida</taxon>
        <taxon>eudicotyledons</taxon>
        <taxon>Gunneridae</taxon>
        <taxon>Pentapetalae</taxon>
        <taxon>asterids</taxon>
        <taxon>lamiids</taxon>
        <taxon>Solanales</taxon>
        <taxon>Solanaceae</taxon>
        <taxon>Solanoideae</taxon>
        <taxon>Solaneae</taxon>
        <taxon>Solanum</taxon>
    </lineage>
</organism>
<dbReference type="EnsemblPlants" id="PGSC0003DMT400036050">
    <property type="protein sequence ID" value="PGSC0003DMT400036050"/>
    <property type="gene ID" value="PGSC0003DMG400013886"/>
</dbReference>
<evidence type="ECO:0000313" key="2">
    <source>
        <dbReference type="EnsemblPlants" id="PGSC0003DMT400036050"/>
    </source>
</evidence>
<dbReference type="SUPFAM" id="SSF56112">
    <property type="entry name" value="Protein kinase-like (PK-like)"/>
    <property type="match status" value="1"/>
</dbReference>
<dbReference type="AlphaFoldDB" id="M1B368"/>
<sequence length="128" mass="14821">MGLISCVMSYDGVVIFLIFFWWKIFQAWEKWEEGRPMDLVDRSIWDGCQHNEALRCIHLALLCVQDLAAHRPNMSSVVLMLETDNVRLPLPRQPTYTSMRRSVDEDIWHGNQDVTSSNNVTVSVLIGR</sequence>